<dbReference type="GO" id="GO:0003735">
    <property type="term" value="F:structural constituent of ribosome"/>
    <property type="evidence" value="ECO:0007669"/>
    <property type="project" value="InterPro"/>
</dbReference>
<sequence>MKRTTKTRSLQKNNKKRETAKIKLEDINYKNVGLLQKFVSRKFKILPKKYTKLPSKYQRRLAREIKRARQMALLKYTDRH</sequence>
<dbReference type="PRINTS" id="PR00974">
    <property type="entry name" value="RIBOSOMALS18"/>
</dbReference>
<evidence type="ECO:0000313" key="6">
    <source>
        <dbReference type="EMBL" id="HHH14143.1"/>
    </source>
</evidence>
<comment type="function">
    <text evidence="4">Binds as a heterodimer with protein bS6 to the central domain of the 16S rRNA, where it helps stabilize the platform of the 30S subunit.</text>
</comment>
<dbReference type="Proteomes" id="UP000886106">
    <property type="component" value="Unassembled WGS sequence"/>
</dbReference>
<protein>
    <recommendedName>
        <fullName evidence="4">Small ribosomal subunit protein bS18</fullName>
    </recommendedName>
</protein>
<organism evidence="6">
    <name type="scientific">candidate division WWE3 bacterium</name>
    <dbReference type="NCBI Taxonomy" id="2053526"/>
    <lineage>
        <taxon>Bacteria</taxon>
        <taxon>Katanobacteria</taxon>
    </lineage>
</organism>
<dbReference type="AlphaFoldDB" id="A0A7V5J076"/>
<comment type="caution">
    <text evidence="6">The sequence shown here is derived from an EMBL/GenBank/DDBJ whole genome shotgun (WGS) entry which is preliminary data.</text>
</comment>
<evidence type="ECO:0000256" key="2">
    <source>
        <dbReference type="ARBA" id="ARBA00022980"/>
    </source>
</evidence>
<comment type="subunit">
    <text evidence="4">Part of the 30S ribosomal subunit. Forms a tight heterodimer with protein bS6.</text>
</comment>
<keyword evidence="4" id="KW-0699">rRNA-binding</keyword>
<dbReference type="SUPFAM" id="SSF46911">
    <property type="entry name" value="Ribosomal protein S18"/>
    <property type="match status" value="1"/>
</dbReference>
<dbReference type="InterPro" id="IPR036870">
    <property type="entry name" value="Ribosomal_bS18_sf"/>
</dbReference>
<dbReference type="Gene3D" id="4.10.640.10">
    <property type="entry name" value="Ribosomal protein S18"/>
    <property type="match status" value="1"/>
</dbReference>
<reference evidence="6" key="1">
    <citation type="journal article" date="2020" name="mSystems">
        <title>Genome- and Community-Level Interaction Insights into Carbon Utilization and Element Cycling Functions of Hydrothermarchaeota in Hydrothermal Sediment.</title>
        <authorList>
            <person name="Zhou Z."/>
            <person name="Liu Y."/>
            <person name="Xu W."/>
            <person name="Pan J."/>
            <person name="Luo Z.H."/>
            <person name="Li M."/>
        </authorList>
    </citation>
    <scope>NUCLEOTIDE SEQUENCE [LARGE SCALE GENOMIC DNA]</scope>
    <source>
        <strain evidence="6">HyVt-517</strain>
    </source>
</reference>
<evidence type="ECO:0000256" key="3">
    <source>
        <dbReference type="ARBA" id="ARBA00023274"/>
    </source>
</evidence>
<dbReference type="PANTHER" id="PTHR13479:SF40">
    <property type="entry name" value="SMALL RIBOSOMAL SUBUNIT PROTEIN BS18M"/>
    <property type="match status" value="1"/>
</dbReference>
<proteinExistence type="inferred from homology"/>
<dbReference type="GO" id="GO:0006412">
    <property type="term" value="P:translation"/>
    <property type="evidence" value="ECO:0007669"/>
    <property type="project" value="UniProtKB-UniRule"/>
</dbReference>
<comment type="similarity">
    <text evidence="1 4 5">Belongs to the bacterial ribosomal protein bS18 family.</text>
</comment>
<name>A0A7V5J076_UNCKA</name>
<evidence type="ECO:0000256" key="4">
    <source>
        <dbReference type="HAMAP-Rule" id="MF_00270"/>
    </source>
</evidence>
<gene>
    <name evidence="4 6" type="primary">rpsR</name>
    <name evidence="6" type="ORF">ENJ78_00360</name>
</gene>
<dbReference type="InterPro" id="IPR001648">
    <property type="entry name" value="Ribosomal_bS18"/>
</dbReference>
<dbReference type="GO" id="GO:0022627">
    <property type="term" value="C:cytosolic small ribosomal subunit"/>
    <property type="evidence" value="ECO:0007669"/>
    <property type="project" value="TreeGrafter"/>
</dbReference>
<evidence type="ECO:0000256" key="1">
    <source>
        <dbReference type="ARBA" id="ARBA00005589"/>
    </source>
</evidence>
<dbReference type="HAMAP" id="MF_00270">
    <property type="entry name" value="Ribosomal_bS18"/>
    <property type="match status" value="1"/>
</dbReference>
<dbReference type="EMBL" id="DRNS01000027">
    <property type="protein sequence ID" value="HHH14143.1"/>
    <property type="molecule type" value="Genomic_DNA"/>
</dbReference>
<keyword evidence="4" id="KW-0694">RNA-binding</keyword>
<keyword evidence="2 4" id="KW-0689">Ribosomal protein</keyword>
<dbReference type="GO" id="GO:0070181">
    <property type="term" value="F:small ribosomal subunit rRNA binding"/>
    <property type="evidence" value="ECO:0007669"/>
    <property type="project" value="TreeGrafter"/>
</dbReference>
<keyword evidence="3 4" id="KW-0687">Ribonucleoprotein</keyword>
<dbReference type="Pfam" id="PF01084">
    <property type="entry name" value="Ribosomal_S18"/>
    <property type="match status" value="1"/>
</dbReference>
<accession>A0A7V5J076</accession>
<dbReference type="PANTHER" id="PTHR13479">
    <property type="entry name" value="30S RIBOSOMAL PROTEIN S18"/>
    <property type="match status" value="1"/>
</dbReference>
<dbReference type="NCBIfam" id="TIGR00165">
    <property type="entry name" value="S18"/>
    <property type="match status" value="1"/>
</dbReference>
<evidence type="ECO:0000256" key="5">
    <source>
        <dbReference type="RuleBase" id="RU003910"/>
    </source>
</evidence>